<evidence type="ECO:0000313" key="2">
    <source>
        <dbReference type="EMBL" id="GIQ86263.1"/>
    </source>
</evidence>
<feature type="chain" id="PRO_5039918668" evidence="1">
    <location>
        <begin position="17"/>
        <end position="516"/>
    </location>
</feature>
<comment type="caution">
    <text evidence="2">The sequence shown here is derived from an EMBL/GenBank/DDBJ whole genome shotgun (WGS) entry which is preliminary data.</text>
</comment>
<dbReference type="EMBL" id="BDIP01002414">
    <property type="protein sequence ID" value="GIQ86263.1"/>
    <property type="molecule type" value="Genomic_DNA"/>
</dbReference>
<feature type="signal peptide" evidence="1">
    <location>
        <begin position="1"/>
        <end position="16"/>
    </location>
</feature>
<evidence type="ECO:0000313" key="3">
    <source>
        <dbReference type="Proteomes" id="UP000265618"/>
    </source>
</evidence>
<accession>A0A9K3GKJ9</accession>
<feature type="non-terminal residue" evidence="2">
    <location>
        <position position="516"/>
    </location>
</feature>
<gene>
    <name evidence="2" type="ORF">KIPB_008083</name>
</gene>
<evidence type="ECO:0000256" key="1">
    <source>
        <dbReference type="SAM" id="SignalP"/>
    </source>
</evidence>
<dbReference type="Proteomes" id="UP000265618">
    <property type="component" value="Unassembled WGS sequence"/>
</dbReference>
<keyword evidence="3" id="KW-1185">Reference proteome</keyword>
<name>A0A9K3GKJ9_9EUKA</name>
<sequence>MIVLLAVLAVLAVVLADIEIQCPSEATLFGLVECTVTGVDLREWELSLDQGYSAPPSAYTMDGMGCYISVAKAGTNSLIFDTQNLHTISQTFDMNQGLPISLNLQLSILDYMGVNPVLIETRPISFNTGCRDVFTGIGSIFPESDTLSFRTGKGADGVCDIRLPYDSETVRGQTQSEYVTAPPVSYANPGAASTMIPASPVTLSWTEADRGLGGTERVTVSSGYTAYGPVYASVTKDTPDGRATVLSGSPFVSVSGTDPNPMDPFADVPGVIGIDEAVSGPLITLDKGDVMTERTTVYDALNHASLDATPVYYHMAPMAKYSGVVGVDMEGTFLSSLSAHTYPMAYLCQAWGDDHTFDSSLCTQGDVSVDTVQTFKAVPSDSGVYVQTYHVNAAALDSTMTYRVMFTESDGTFLTASATFTVGTPVTTRTFPNAPPKAMSGSSVSFPLADAVAVGSASICDSKGCIDALASVSSGTVSLTVLPSSLYSYVPTSGKIELYYTTQGGEGVHATAADKV</sequence>
<dbReference type="AlphaFoldDB" id="A0A9K3GKJ9"/>
<reference evidence="2 3" key="1">
    <citation type="journal article" date="2018" name="PLoS ONE">
        <title>The draft genome of Kipferlia bialata reveals reductive genome evolution in fornicate parasites.</title>
        <authorList>
            <person name="Tanifuji G."/>
            <person name="Takabayashi S."/>
            <person name="Kume K."/>
            <person name="Takagi M."/>
            <person name="Nakayama T."/>
            <person name="Kamikawa R."/>
            <person name="Inagaki Y."/>
            <person name="Hashimoto T."/>
        </authorList>
    </citation>
    <scope>NUCLEOTIDE SEQUENCE [LARGE SCALE GENOMIC DNA]</scope>
    <source>
        <strain evidence="2">NY0173</strain>
    </source>
</reference>
<proteinExistence type="predicted"/>
<keyword evidence="1" id="KW-0732">Signal</keyword>
<protein>
    <submittedName>
        <fullName evidence="2">Uncharacterized protein</fullName>
    </submittedName>
</protein>
<organism evidence="2 3">
    <name type="scientific">Kipferlia bialata</name>
    <dbReference type="NCBI Taxonomy" id="797122"/>
    <lineage>
        <taxon>Eukaryota</taxon>
        <taxon>Metamonada</taxon>
        <taxon>Carpediemonas-like organisms</taxon>
        <taxon>Kipferlia</taxon>
    </lineage>
</organism>